<evidence type="ECO:0000313" key="8">
    <source>
        <dbReference type="EMBL" id="TDG67505.1"/>
    </source>
</evidence>
<dbReference type="GO" id="GO:0009401">
    <property type="term" value="P:phosphoenolpyruvate-dependent sugar phosphotransferase system"/>
    <property type="evidence" value="ECO:0007669"/>
    <property type="project" value="UniProtKB-KW"/>
</dbReference>
<dbReference type="GO" id="GO:0005737">
    <property type="term" value="C:cytoplasm"/>
    <property type="evidence" value="ECO:0007669"/>
    <property type="project" value="UniProtKB-SubCell"/>
</dbReference>
<protein>
    <recommendedName>
        <fullName evidence="7">PTS EIIA type-1 domain-containing protein</fullName>
    </recommendedName>
</protein>
<reference evidence="8 9" key="1">
    <citation type="journal article" date="2019" name="Appl. Microbiol. Biotechnol.">
        <title>Uncovering carbohydrate metabolism through a genotype-phenotype association study of 56 lactic acid bacteria genomes.</title>
        <authorList>
            <person name="Buron-Moles G."/>
            <person name="Chailyan A."/>
            <person name="Dolejs I."/>
            <person name="Forster J."/>
            <person name="Miks M.H."/>
        </authorList>
    </citation>
    <scope>NUCLEOTIDE SEQUENCE [LARGE SCALE GENOMIC DNA]</scope>
    <source>
        <strain evidence="8 9">ATCC 700006</strain>
    </source>
</reference>
<dbReference type="Pfam" id="PF00358">
    <property type="entry name" value="PTS_EIIA_1"/>
    <property type="match status" value="1"/>
</dbReference>
<evidence type="ECO:0000256" key="1">
    <source>
        <dbReference type="ARBA" id="ARBA00004496"/>
    </source>
</evidence>
<dbReference type="PANTHER" id="PTHR45008:SF1">
    <property type="entry name" value="PTS SYSTEM GLUCOSE-SPECIFIC EIIA COMPONENT"/>
    <property type="match status" value="1"/>
</dbReference>
<evidence type="ECO:0000256" key="6">
    <source>
        <dbReference type="ARBA" id="ARBA00022777"/>
    </source>
</evidence>
<evidence type="ECO:0000259" key="7">
    <source>
        <dbReference type="PROSITE" id="PS51093"/>
    </source>
</evidence>
<comment type="caution">
    <text evidence="8">The sequence shown here is derived from an EMBL/GenBank/DDBJ whole genome shotgun (WGS) entry which is preliminary data.</text>
</comment>
<dbReference type="InterPro" id="IPR050890">
    <property type="entry name" value="PTS_EIIA_component"/>
</dbReference>
<keyword evidence="6" id="KW-0418">Kinase</keyword>
<dbReference type="PROSITE" id="PS51093">
    <property type="entry name" value="PTS_EIIA_TYPE_1"/>
    <property type="match status" value="1"/>
</dbReference>
<dbReference type="GO" id="GO:0016301">
    <property type="term" value="F:kinase activity"/>
    <property type="evidence" value="ECO:0007669"/>
    <property type="project" value="UniProtKB-KW"/>
</dbReference>
<dbReference type="RefSeq" id="WP_010007092.1">
    <property type="nucleotide sequence ID" value="NZ_JAGYGP010000001.1"/>
</dbReference>
<feature type="domain" description="PTS EIIA type-1" evidence="7">
    <location>
        <begin position="55"/>
        <end position="154"/>
    </location>
</feature>
<evidence type="ECO:0000256" key="3">
    <source>
        <dbReference type="ARBA" id="ARBA00022597"/>
    </source>
</evidence>
<dbReference type="InterPro" id="IPR001127">
    <property type="entry name" value="PTS_EIIA_1_perm"/>
</dbReference>
<comment type="subcellular location">
    <subcellularLocation>
        <location evidence="1">Cytoplasm</location>
    </subcellularLocation>
</comment>
<organism evidence="8 9">
    <name type="scientific">Leuconostoc fallax</name>
    <dbReference type="NCBI Taxonomy" id="1251"/>
    <lineage>
        <taxon>Bacteria</taxon>
        <taxon>Bacillati</taxon>
        <taxon>Bacillota</taxon>
        <taxon>Bacilli</taxon>
        <taxon>Lactobacillales</taxon>
        <taxon>Lactobacillaceae</taxon>
        <taxon>Leuconostoc</taxon>
    </lineage>
</organism>
<keyword evidence="4" id="KW-0808">Transferase</keyword>
<sequence>MDWWRKLRRLRKSKLVTISRHHSDMQPLRMAKTAHDIALVAPATGQMQPLINSNLELFRNKMMGDGVMIWPIGGNIIAPVSGIVTNSSSEQLNIKTADDKEVILTFGGENIGIAHLARYLAGQQLHAGDTIGTLNQNMLAAYPKGIDIYVIWTNNNVPSMTYGSVYAGQNIWKINGDSDYEAATDD</sequence>
<keyword evidence="3" id="KW-0762">Sugar transport</keyword>
<keyword evidence="2" id="KW-0813">Transport</keyword>
<evidence type="ECO:0000256" key="4">
    <source>
        <dbReference type="ARBA" id="ARBA00022679"/>
    </source>
</evidence>
<gene>
    <name evidence="8" type="ORF">C5L23_001304</name>
</gene>
<name>A0A4R5N6T0_9LACO</name>
<evidence type="ECO:0000256" key="2">
    <source>
        <dbReference type="ARBA" id="ARBA00022448"/>
    </source>
</evidence>
<accession>A0A4R5N6T0</accession>
<dbReference type="Gene3D" id="2.70.70.10">
    <property type="entry name" value="Glucose Permease (Domain IIA)"/>
    <property type="match status" value="1"/>
</dbReference>
<dbReference type="InterPro" id="IPR011055">
    <property type="entry name" value="Dup_hybrid_motif"/>
</dbReference>
<dbReference type="Proteomes" id="UP000295681">
    <property type="component" value="Unassembled WGS sequence"/>
</dbReference>
<proteinExistence type="predicted"/>
<dbReference type="EMBL" id="PUFI01000015">
    <property type="protein sequence ID" value="TDG67505.1"/>
    <property type="molecule type" value="Genomic_DNA"/>
</dbReference>
<dbReference type="SUPFAM" id="SSF51261">
    <property type="entry name" value="Duplicated hybrid motif"/>
    <property type="match status" value="1"/>
</dbReference>
<dbReference type="AlphaFoldDB" id="A0A4R5N6T0"/>
<keyword evidence="9" id="KW-1185">Reference proteome</keyword>
<evidence type="ECO:0000313" key="9">
    <source>
        <dbReference type="Proteomes" id="UP000295681"/>
    </source>
</evidence>
<keyword evidence="5" id="KW-0598">Phosphotransferase system</keyword>
<evidence type="ECO:0000256" key="5">
    <source>
        <dbReference type="ARBA" id="ARBA00022683"/>
    </source>
</evidence>
<dbReference type="PANTHER" id="PTHR45008">
    <property type="entry name" value="PTS SYSTEM GLUCOSE-SPECIFIC EIIA COMPONENT"/>
    <property type="match status" value="1"/>
</dbReference>
<dbReference type="STRING" id="907931.GCA_000165675_01603"/>